<name>A0A933NYE4_9HYPH</name>
<dbReference type="InterPro" id="IPR002347">
    <property type="entry name" value="SDR_fam"/>
</dbReference>
<evidence type="ECO:0000256" key="2">
    <source>
        <dbReference type="ARBA" id="ARBA00023002"/>
    </source>
</evidence>
<dbReference type="EMBL" id="JACRAF010000022">
    <property type="protein sequence ID" value="MBI4921623.1"/>
    <property type="molecule type" value="Genomic_DNA"/>
</dbReference>
<dbReference type="PRINTS" id="PR00081">
    <property type="entry name" value="GDHRDH"/>
</dbReference>
<dbReference type="Proteomes" id="UP000782610">
    <property type="component" value="Unassembled WGS sequence"/>
</dbReference>
<dbReference type="CDD" id="cd05233">
    <property type="entry name" value="SDR_c"/>
    <property type="match status" value="1"/>
</dbReference>
<organism evidence="3 4">
    <name type="scientific">Devosia nanyangense</name>
    <dbReference type="NCBI Taxonomy" id="1228055"/>
    <lineage>
        <taxon>Bacteria</taxon>
        <taxon>Pseudomonadati</taxon>
        <taxon>Pseudomonadota</taxon>
        <taxon>Alphaproteobacteria</taxon>
        <taxon>Hyphomicrobiales</taxon>
        <taxon>Devosiaceae</taxon>
        <taxon>Devosia</taxon>
    </lineage>
</organism>
<comment type="similarity">
    <text evidence="1">Belongs to the short-chain dehydrogenases/reductases (SDR) family.</text>
</comment>
<sequence length="256" mass="26753">MSGTDYPKGAAIVIGGSGGIGAEICRVLARDGADVALTYLTNPVRAGAALEAVRGEGRQGSTHRLDAEDTEAVKTLFDAVATQYGAIHTIVYAAGPLMPLLHLSKVTPEQMKRHLLQDTFAFFNIVHAGIPHLRASQGSFVACQSAAQFRYAPADGLSVVPKAGVAAIMLGVAKEEGRFGVRANGVAIGMVEAGQKVALEKLGYVNQTYMEAAARNTPLRRAGQPLDIAEAVAYLASSRAGFVTGQIIRVDGGYSL</sequence>
<keyword evidence="2" id="KW-0560">Oxidoreductase</keyword>
<protein>
    <submittedName>
        <fullName evidence="3">SDR family oxidoreductase</fullName>
    </submittedName>
</protein>
<proteinExistence type="inferred from homology"/>
<evidence type="ECO:0000256" key="1">
    <source>
        <dbReference type="ARBA" id="ARBA00006484"/>
    </source>
</evidence>
<dbReference type="GO" id="GO:0016491">
    <property type="term" value="F:oxidoreductase activity"/>
    <property type="evidence" value="ECO:0007669"/>
    <property type="project" value="UniProtKB-KW"/>
</dbReference>
<dbReference type="AlphaFoldDB" id="A0A933NYE4"/>
<accession>A0A933NYE4</accession>
<dbReference type="PANTHER" id="PTHR43639:SF1">
    <property type="entry name" value="SHORT-CHAIN DEHYDROGENASE_REDUCTASE FAMILY PROTEIN"/>
    <property type="match status" value="1"/>
</dbReference>
<evidence type="ECO:0000313" key="4">
    <source>
        <dbReference type="Proteomes" id="UP000782610"/>
    </source>
</evidence>
<dbReference type="InterPro" id="IPR036291">
    <property type="entry name" value="NAD(P)-bd_dom_sf"/>
</dbReference>
<reference evidence="3" key="1">
    <citation type="submission" date="2020-07" db="EMBL/GenBank/DDBJ databases">
        <title>Huge and variable diversity of episymbiotic CPR bacteria and DPANN archaea in groundwater ecosystems.</title>
        <authorList>
            <person name="He C.Y."/>
            <person name="Keren R."/>
            <person name="Whittaker M."/>
            <person name="Farag I.F."/>
            <person name="Doudna J."/>
            <person name="Cate J.H.D."/>
            <person name="Banfield J.F."/>
        </authorList>
    </citation>
    <scope>NUCLEOTIDE SEQUENCE</scope>
    <source>
        <strain evidence="3">NC_groundwater_1586_Pr3_B-0.1um_66_15</strain>
    </source>
</reference>
<dbReference type="SUPFAM" id="SSF51735">
    <property type="entry name" value="NAD(P)-binding Rossmann-fold domains"/>
    <property type="match status" value="1"/>
</dbReference>
<comment type="caution">
    <text evidence="3">The sequence shown here is derived from an EMBL/GenBank/DDBJ whole genome shotgun (WGS) entry which is preliminary data.</text>
</comment>
<dbReference type="PANTHER" id="PTHR43639">
    <property type="entry name" value="OXIDOREDUCTASE, SHORT-CHAIN DEHYDROGENASE/REDUCTASE FAMILY (AFU_ORTHOLOGUE AFUA_5G02870)"/>
    <property type="match status" value="1"/>
</dbReference>
<dbReference type="Pfam" id="PF13561">
    <property type="entry name" value="adh_short_C2"/>
    <property type="match status" value="1"/>
</dbReference>
<dbReference type="Gene3D" id="3.40.50.720">
    <property type="entry name" value="NAD(P)-binding Rossmann-like Domain"/>
    <property type="match status" value="1"/>
</dbReference>
<gene>
    <name evidence="3" type="ORF">HY834_07720</name>
</gene>
<evidence type="ECO:0000313" key="3">
    <source>
        <dbReference type="EMBL" id="MBI4921623.1"/>
    </source>
</evidence>